<dbReference type="RefSeq" id="XP_026128250.1">
    <property type="nucleotide sequence ID" value="XM_026272465.1"/>
</dbReference>
<evidence type="ECO:0000256" key="4">
    <source>
        <dbReference type="ARBA" id="ARBA00022679"/>
    </source>
</evidence>
<comment type="catalytic activity">
    <reaction evidence="9">
        <text>L-seryl-[protein] + ATP = O-phospho-L-seryl-[protein] + ADP + H(+)</text>
        <dbReference type="Rhea" id="RHEA:17989"/>
        <dbReference type="Rhea" id="RHEA-COMP:9863"/>
        <dbReference type="Rhea" id="RHEA-COMP:11604"/>
        <dbReference type="ChEBI" id="CHEBI:15378"/>
        <dbReference type="ChEBI" id="CHEBI:29999"/>
        <dbReference type="ChEBI" id="CHEBI:30616"/>
        <dbReference type="ChEBI" id="CHEBI:83421"/>
        <dbReference type="ChEBI" id="CHEBI:456216"/>
        <dbReference type="EC" id="2.7.11.1"/>
    </reaction>
</comment>
<feature type="region of interest" description="Disordered" evidence="11">
    <location>
        <begin position="156"/>
        <end position="176"/>
    </location>
</feature>
<reference evidence="14" key="1">
    <citation type="submission" date="2025-08" db="UniProtKB">
        <authorList>
            <consortium name="RefSeq"/>
        </authorList>
    </citation>
    <scope>IDENTIFICATION</scope>
    <source>
        <strain evidence="14">Wakin</strain>
        <tissue evidence="14">Muscle</tissue>
    </source>
</reference>
<dbReference type="GO" id="GO:0005737">
    <property type="term" value="C:cytoplasm"/>
    <property type="evidence" value="ECO:0007669"/>
    <property type="project" value="TreeGrafter"/>
</dbReference>
<dbReference type="InterPro" id="IPR011009">
    <property type="entry name" value="Kinase-like_dom_sf"/>
</dbReference>
<evidence type="ECO:0000256" key="7">
    <source>
        <dbReference type="ARBA" id="ARBA00022840"/>
    </source>
</evidence>
<dbReference type="KEGG" id="caua:113109004"/>
<evidence type="ECO:0000256" key="3">
    <source>
        <dbReference type="ARBA" id="ARBA00022527"/>
    </source>
</evidence>
<evidence type="ECO:0000313" key="13">
    <source>
        <dbReference type="Proteomes" id="UP000515129"/>
    </source>
</evidence>
<dbReference type="PANTHER" id="PTHR22984">
    <property type="entry name" value="SERINE/THREONINE-PROTEIN KINASE PIM"/>
    <property type="match status" value="1"/>
</dbReference>
<dbReference type="SUPFAM" id="SSF56112">
    <property type="entry name" value="Protein kinase-like (PK-like)"/>
    <property type="match status" value="1"/>
</dbReference>
<dbReference type="EC" id="2.7.11.1" evidence="2"/>
<dbReference type="Proteomes" id="UP000515129">
    <property type="component" value="Chromosome 9"/>
</dbReference>
<evidence type="ECO:0000256" key="8">
    <source>
        <dbReference type="ARBA" id="ARBA00047899"/>
    </source>
</evidence>
<feature type="compositionally biased region" description="Basic and acidic residues" evidence="11">
    <location>
        <begin position="442"/>
        <end position="452"/>
    </location>
</feature>
<dbReference type="InterPro" id="IPR000719">
    <property type="entry name" value="Prot_kinase_dom"/>
</dbReference>
<feature type="region of interest" description="Disordered" evidence="11">
    <location>
        <begin position="79"/>
        <end position="118"/>
    </location>
</feature>
<feature type="binding site" evidence="10">
    <location>
        <position position="502"/>
    </location>
    <ligand>
        <name>ATP</name>
        <dbReference type="ChEBI" id="CHEBI:30616"/>
    </ligand>
</feature>
<dbReference type="PANTHER" id="PTHR22984:SF11">
    <property type="entry name" value="AURORA KINASE-RELATED"/>
    <property type="match status" value="1"/>
</dbReference>
<evidence type="ECO:0000256" key="10">
    <source>
        <dbReference type="PROSITE-ProRule" id="PRU10141"/>
    </source>
</evidence>
<dbReference type="PROSITE" id="PS00108">
    <property type="entry name" value="PROTEIN_KINASE_ST"/>
    <property type="match status" value="1"/>
</dbReference>
<dbReference type="InterPro" id="IPR008271">
    <property type="entry name" value="Ser/Thr_kinase_AS"/>
</dbReference>
<evidence type="ECO:0000256" key="2">
    <source>
        <dbReference type="ARBA" id="ARBA00012513"/>
    </source>
</evidence>
<keyword evidence="6" id="KW-0418">Kinase</keyword>
<dbReference type="InterPro" id="IPR017441">
    <property type="entry name" value="Protein_kinase_ATP_BS"/>
</dbReference>
<dbReference type="Gene3D" id="1.10.510.10">
    <property type="entry name" value="Transferase(Phosphotransferase) domain 1"/>
    <property type="match status" value="1"/>
</dbReference>
<keyword evidence="3" id="KW-0723">Serine/threonine-protein kinase</keyword>
<keyword evidence="5 10" id="KW-0547">Nucleotide-binding</keyword>
<evidence type="ECO:0000256" key="1">
    <source>
        <dbReference type="ARBA" id="ARBA00005505"/>
    </source>
</evidence>
<evidence type="ECO:0000256" key="6">
    <source>
        <dbReference type="ARBA" id="ARBA00022777"/>
    </source>
</evidence>
<feature type="domain" description="Protein kinase" evidence="12">
    <location>
        <begin position="473"/>
        <end position="766"/>
    </location>
</feature>
<dbReference type="GO" id="GO:0005524">
    <property type="term" value="F:ATP binding"/>
    <property type="evidence" value="ECO:0007669"/>
    <property type="project" value="UniProtKB-UniRule"/>
</dbReference>
<dbReference type="GeneID" id="113109004"/>
<dbReference type="OrthoDB" id="8961652at2759"/>
<dbReference type="PROSITE" id="PS50011">
    <property type="entry name" value="PROTEIN_KINASE_DOM"/>
    <property type="match status" value="1"/>
</dbReference>
<dbReference type="Gene3D" id="3.30.200.20">
    <property type="entry name" value="Phosphorylase Kinase, domain 1"/>
    <property type="match status" value="1"/>
</dbReference>
<evidence type="ECO:0000256" key="11">
    <source>
        <dbReference type="SAM" id="MobiDB-lite"/>
    </source>
</evidence>
<comment type="catalytic activity">
    <reaction evidence="8">
        <text>L-threonyl-[protein] + ATP = O-phospho-L-threonyl-[protein] + ADP + H(+)</text>
        <dbReference type="Rhea" id="RHEA:46608"/>
        <dbReference type="Rhea" id="RHEA-COMP:11060"/>
        <dbReference type="Rhea" id="RHEA-COMP:11605"/>
        <dbReference type="ChEBI" id="CHEBI:15378"/>
        <dbReference type="ChEBI" id="CHEBI:30013"/>
        <dbReference type="ChEBI" id="CHEBI:30616"/>
        <dbReference type="ChEBI" id="CHEBI:61977"/>
        <dbReference type="ChEBI" id="CHEBI:456216"/>
        <dbReference type="EC" id="2.7.11.1"/>
    </reaction>
</comment>
<dbReference type="GO" id="GO:0004674">
    <property type="term" value="F:protein serine/threonine kinase activity"/>
    <property type="evidence" value="ECO:0007669"/>
    <property type="project" value="UniProtKB-KW"/>
</dbReference>
<evidence type="ECO:0000256" key="9">
    <source>
        <dbReference type="ARBA" id="ARBA00048679"/>
    </source>
</evidence>
<evidence type="ECO:0000313" key="14">
    <source>
        <dbReference type="RefSeq" id="XP_026128250.1"/>
    </source>
</evidence>
<evidence type="ECO:0000259" key="12">
    <source>
        <dbReference type="PROSITE" id="PS50011"/>
    </source>
</evidence>
<protein>
    <recommendedName>
        <fullName evidence="2">non-specific serine/threonine protein kinase</fullName>
        <ecNumber evidence="2">2.7.11.1</ecNumber>
    </recommendedName>
</protein>
<evidence type="ECO:0000256" key="5">
    <source>
        <dbReference type="ARBA" id="ARBA00022741"/>
    </source>
</evidence>
<organism evidence="13 14">
    <name type="scientific">Carassius auratus</name>
    <name type="common">Goldfish</name>
    <dbReference type="NCBI Taxonomy" id="7957"/>
    <lineage>
        <taxon>Eukaryota</taxon>
        <taxon>Metazoa</taxon>
        <taxon>Chordata</taxon>
        <taxon>Craniata</taxon>
        <taxon>Vertebrata</taxon>
        <taxon>Euteleostomi</taxon>
        <taxon>Actinopterygii</taxon>
        <taxon>Neopterygii</taxon>
        <taxon>Teleostei</taxon>
        <taxon>Ostariophysi</taxon>
        <taxon>Cypriniformes</taxon>
        <taxon>Cyprinidae</taxon>
        <taxon>Cyprininae</taxon>
        <taxon>Carassius</taxon>
    </lineage>
</organism>
<dbReference type="SMART" id="SM00220">
    <property type="entry name" value="S_TKc"/>
    <property type="match status" value="1"/>
</dbReference>
<feature type="region of interest" description="Disordered" evidence="11">
    <location>
        <begin position="252"/>
        <end position="281"/>
    </location>
</feature>
<dbReference type="GO" id="GO:0007346">
    <property type="term" value="P:regulation of mitotic cell cycle"/>
    <property type="evidence" value="ECO:0007669"/>
    <property type="project" value="TreeGrafter"/>
</dbReference>
<accession>A0A6P6Q7X9</accession>
<dbReference type="PROSITE" id="PS00107">
    <property type="entry name" value="PROTEIN_KINASE_ATP"/>
    <property type="match status" value="1"/>
</dbReference>
<dbReference type="Pfam" id="PF00069">
    <property type="entry name" value="Pkinase"/>
    <property type="match status" value="1"/>
</dbReference>
<gene>
    <name evidence="14" type="primary">LOC113109004</name>
</gene>
<dbReference type="AlphaFoldDB" id="A0A6P6Q7X9"/>
<dbReference type="InterPro" id="IPR051138">
    <property type="entry name" value="PIM_Ser/Thr_kinase"/>
</dbReference>
<keyword evidence="4" id="KW-0808">Transferase</keyword>
<keyword evidence="13" id="KW-1185">Reference proteome</keyword>
<sequence>MENRSTEKQTRKRKTKRIHAFFRRIGKTLKLCTLHCYGDDILSPFPSDDPADLQPGLSGLEWALSIDPCPSGLELTVNTNPADPDGSLVSEPSSLEVISDSDQADPEPSPVPGQSSLDLKLTLDPGLSKLVSETMNVPGLSSLDVTPEPSLSSIEMKPDMDLTEPKPSSVPGPSGFEAAIEQQSTKRKKKGICAFFRRTWRVVKCAALCCQRGNKVAPDPFAIDPVAQQENSDLQPDLFSLERLTLNAEPTYLEPSPVPGPSKLNNEPMPAPHQSGYEPPVEKQRKIRMKKDIQAFFQRTWRTVEFPSLAPDSCRVEPVAHWDQVDLQPGLSGPLWLSRNDPGPSCFEVTVMANQNPPDSKPDPFSLQSHLTLDPGPAGLVVELTSVPGPSSQEIMPVYGSDMGLDVPGLKPIPGSSLVLTAAVDLIDPEPSSASGSCSCRRTPDTDLDNSKQKHVPVLSGFWPTAAKFSSRYDVGRKLGQGGFGSVYKGTHRFSGRKVAIKFLPKNLWNSLINVPGSTEPLLSEVVINVMVCAPPKSPYIVQMIEWFDQPHQFIIVMEYPHPCQTLLEFTMCHGCCLDESVARGLMRQAVLAAKHCIERGILHNDIKTDNMLVNTETLQLKLIDFSCSKRINMSCSEDHQQAVGSTVWSLAMVLLEIVNGDQPMSVLQKARHPLIPNFSSAPSLIMGNLKYMRFSSPKISVKVFFQGSQGQLKESEGGLHYVRCKGRKDILHCYMSKCILDIKNPVISCISIPQDVSLLCLCIHP</sequence>
<name>A0A6P6Q7X9_CARAU</name>
<proteinExistence type="inferred from homology"/>
<dbReference type="GO" id="GO:0043066">
    <property type="term" value="P:negative regulation of apoptotic process"/>
    <property type="evidence" value="ECO:0007669"/>
    <property type="project" value="TreeGrafter"/>
</dbReference>
<feature type="region of interest" description="Disordered" evidence="11">
    <location>
        <begin position="431"/>
        <end position="452"/>
    </location>
</feature>
<comment type="similarity">
    <text evidence="1">Belongs to the protein kinase superfamily. CAMK Ser/Thr protein kinase family. PIM subfamily.</text>
</comment>
<keyword evidence="7 10" id="KW-0067">ATP-binding</keyword>